<keyword evidence="3" id="KW-0813">Transport</keyword>
<feature type="transmembrane region" description="Helical" evidence="9">
    <location>
        <begin position="48"/>
        <end position="68"/>
    </location>
</feature>
<dbReference type="PANTHER" id="PTHR30425:SF1">
    <property type="entry name" value="PHOSPHATE TRANSPORT SYSTEM PERMEASE PROTEIN PSTC"/>
    <property type="match status" value="1"/>
</dbReference>
<keyword evidence="6 9" id="KW-0812">Transmembrane</keyword>
<dbReference type="InterPro" id="IPR051124">
    <property type="entry name" value="Phosphate_Transport_Permease"/>
</dbReference>
<dbReference type="Proteomes" id="UP000184016">
    <property type="component" value="Unassembled WGS sequence"/>
</dbReference>
<evidence type="ECO:0000256" key="4">
    <source>
        <dbReference type="ARBA" id="ARBA00022475"/>
    </source>
</evidence>
<dbReference type="GO" id="GO:0055085">
    <property type="term" value="P:transmembrane transport"/>
    <property type="evidence" value="ECO:0007669"/>
    <property type="project" value="InterPro"/>
</dbReference>
<name>A0A1M6W3E7_9BACL</name>
<feature type="transmembrane region" description="Helical" evidence="9">
    <location>
        <begin position="138"/>
        <end position="161"/>
    </location>
</feature>
<reference evidence="12" key="1">
    <citation type="submission" date="2016-11" db="EMBL/GenBank/DDBJ databases">
        <authorList>
            <person name="Varghese N."/>
            <person name="Submissions S."/>
        </authorList>
    </citation>
    <scope>NUCLEOTIDE SEQUENCE [LARGE SCALE GENOMIC DNA]</scope>
    <source>
        <strain evidence="12">USBA-503</strain>
    </source>
</reference>
<dbReference type="CDD" id="cd06261">
    <property type="entry name" value="TM_PBP2"/>
    <property type="match status" value="1"/>
</dbReference>
<dbReference type="InterPro" id="IPR035906">
    <property type="entry name" value="MetI-like_sf"/>
</dbReference>
<evidence type="ECO:0000256" key="8">
    <source>
        <dbReference type="ARBA" id="ARBA00023136"/>
    </source>
</evidence>
<protein>
    <submittedName>
        <fullName evidence="11">ABC-type phosphate transport system, permease component</fullName>
    </submittedName>
</protein>
<evidence type="ECO:0000256" key="9">
    <source>
        <dbReference type="SAM" id="Phobius"/>
    </source>
</evidence>
<keyword evidence="8 9" id="KW-0472">Membrane</keyword>
<feature type="transmembrane region" description="Helical" evidence="9">
    <location>
        <begin position="197"/>
        <end position="219"/>
    </location>
</feature>
<dbReference type="Gene3D" id="1.10.3720.10">
    <property type="entry name" value="MetI-like"/>
    <property type="match status" value="1"/>
</dbReference>
<feature type="transmembrane region" description="Helical" evidence="9">
    <location>
        <begin position="12"/>
        <end position="36"/>
    </location>
</feature>
<evidence type="ECO:0000256" key="6">
    <source>
        <dbReference type="ARBA" id="ARBA00022692"/>
    </source>
</evidence>
<evidence type="ECO:0000313" key="12">
    <source>
        <dbReference type="Proteomes" id="UP000184016"/>
    </source>
</evidence>
<keyword evidence="5" id="KW-0592">Phosphate transport</keyword>
<dbReference type="PANTHER" id="PTHR30425">
    <property type="entry name" value="PHOSPHATE TRANSPORT SYSTEM PERMEASE PROTEIN PST"/>
    <property type="match status" value="1"/>
</dbReference>
<evidence type="ECO:0000256" key="2">
    <source>
        <dbReference type="ARBA" id="ARBA00007069"/>
    </source>
</evidence>
<evidence type="ECO:0000259" key="10">
    <source>
        <dbReference type="PROSITE" id="PS50928"/>
    </source>
</evidence>
<dbReference type="RefSeq" id="WP_072875011.1">
    <property type="nucleotide sequence ID" value="NZ_FRAF01000025.1"/>
</dbReference>
<organism evidence="11 12">
    <name type="scientific">Alicyclobacillus tolerans</name>
    <dbReference type="NCBI Taxonomy" id="90970"/>
    <lineage>
        <taxon>Bacteria</taxon>
        <taxon>Bacillati</taxon>
        <taxon>Bacillota</taxon>
        <taxon>Bacilli</taxon>
        <taxon>Bacillales</taxon>
        <taxon>Alicyclobacillaceae</taxon>
        <taxon>Alicyclobacillus</taxon>
    </lineage>
</organism>
<dbReference type="OrthoDB" id="9785113at2"/>
<dbReference type="InterPro" id="IPR000515">
    <property type="entry name" value="MetI-like"/>
</dbReference>
<accession>A0A1M6W3E7</accession>
<dbReference type="STRING" id="1830138.SAMN05443507_12540"/>
<evidence type="ECO:0000256" key="5">
    <source>
        <dbReference type="ARBA" id="ARBA00022592"/>
    </source>
</evidence>
<keyword evidence="4" id="KW-1003">Cell membrane</keyword>
<feature type="domain" description="ABC transmembrane type-1" evidence="10">
    <location>
        <begin position="5"/>
        <end position="212"/>
    </location>
</feature>
<evidence type="ECO:0000256" key="7">
    <source>
        <dbReference type="ARBA" id="ARBA00022989"/>
    </source>
</evidence>
<gene>
    <name evidence="11" type="ORF">SAMN05443507_12540</name>
</gene>
<dbReference type="GO" id="GO:0006817">
    <property type="term" value="P:phosphate ion transport"/>
    <property type="evidence" value="ECO:0007669"/>
    <property type="project" value="UniProtKB-KW"/>
</dbReference>
<dbReference type="PROSITE" id="PS50928">
    <property type="entry name" value="ABC_TM1"/>
    <property type="match status" value="1"/>
</dbReference>
<evidence type="ECO:0000256" key="1">
    <source>
        <dbReference type="ARBA" id="ARBA00004651"/>
    </source>
</evidence>
<comment type="similarity">
    <text evidence="2">Belongs to the binding-protein-dependent transport system permease family. CysTW subfamily.</text>
</comment>
<evidence type="ECO:0000313" key="11">
    <source>
        <dbReference type="EMBL" id="SHK88183.1"/>
    </source>
</evidence>
<evidence type="ECO:0000256" key="3">
    <source>
        <dbReference type="ARBA" id="ARBA00022448"/>
    </source>
</evidence>
<keyword evidence="12" id="KW-1185">Reference proteome</keyword>
<comment type="subcellular location">
    <subcellularLocation>
        <location evidence="1">Cell membrane</location>
        <topology evidence="1">Multi-pass membrane protein</topology>
    </subcellularLocation>
</comment>
<dbReference type="GO" id="GO:0005886">
    <property type="term" value="C:plasma membrane"/>
    <property type="evidence" value="ECO:0007669"/>
    <property type="project" value="UniProtKB-SubCell"/>
</dbReference>
<dbReference type="SUPFAM" id="SSF161098">
    <property type="entry name" value="MetI-like"/>
    <property type="match status" value="1"/>
</dbReference>
<proteinExistence type="inferred from homology"/>
<feature type="transmembrane region" description="Helical" evidence="9">
    <location>
        <begin position="80"/>
        <end position="102"/>
    </location>
</feature>
<keyword evidence="7 9" id="KW-1133">Transmembrane helix</keyword>
<sequence>MLMAELRSLLMAVIATFIALIFATGISYAICFQAVGNRQRIMIFLSDVLRGLPVWIIGLCLGSILFHSYTSNRQANMDEILFLAGILLLIVLLIPLLISILCEGYFQISNLTREAGLGLGLSEWELARHVYFPLLRPIFYSALLIGIGRAFCETVALWMLFFAHFPSTWFMDVNAGVRIVADALFSHGKLSSLMRTAGLPLLSFFIIIALTQSLSHWLIRRSLLMKLIERKQI</sequence>
<dbReference type="AlphaFoldDB" id="A0A1M6W3E7"/>
<dbReference type="EMBL" id="FRAF01000025">
    <property type="protein sequence ID" value="SHK88183.1"/>
    <property type="molecule type" value="Genomic_DNA"/>
</dbReference>